<dbReference type="InterPro" id="IPR048356">
    <property type="entry name" value="MS_N"/>
</dbReference>
<feature type="domain" description="Malate synthase G alpha-beta insertion" evidence="17">
    <location>
        <begin position="161"/>
        <end position="236"/>
    </location>
</feature>
<dbReference type="GO" id="GO:0000287">
    <property type="term" value="F:magnesium ion binding"/>
    <property type="evidence" value="ECO:0007669"/>
    <property type="project" value="TreeGrafter"/>
</dbReference>
<feature type="domain" description="Malate synthase N-terminal" evidence="16">
    <location>
        <begin position="19"/>
        <end position="76"/>
    </location>
</feature>
<evidence type="ECO:0000256" key="7">
    <source>
        <dbReference type="ARBA" id="ARBA00022842"/>
    </source>
</evidence>
<feature type="active site" description="Proton donor" evidence="11 13">
    <location>
        <position position="632"/>
    </location>
</feature>
<feature type="domain" description="Malate synthase C-terminal" evidence="18">
    <location>
        <begin position="593"/>
        <end position="683"/>
    </location>
</feature>
<evidence type="ECO:0000256" key="12">
    <source>
        <dbReference type="NCBIfam" id="TIGR01345"/>
    </source>
</evidence>
<evidence type="ECO:0000256" key="13">
    <source>
        <dbReference type="PIRSR" id="PIRSR601465-50"/>
    </source>
</evidence>
<keyword evidence="2 11" id="KW-0329">Glyoxylate bypass</keyword>
<keyword evidence="19" id="KW-0012">Acyltransferase</keyword>
<dbReference type="RefSeq" id="WP_038569772.1">
    <property type="nucleotide sequence ID" value="NZ_CP008889.1"/>
</dbReference>
<evidence type="ECO:0000256" key="6">
    <source>
        <dbReference type="ARBA" id="ARBA00022723"/>
    </source>
</evidence>
<evidence type="ECO:0000259" key="15">
    <source>
        <dbReference type="Pfam" id="PF01274"/>
    </source>
</evidence>
<dbReference type="Pfam" id="PF20656">
    <property type="entry name" value="MS_N"/>
    <property type="match status" value="1"/>
</dbReference>
<feature type="modified residue" description="Cysteine sulfenic acid (-SOH)" evidence="11">
    <location>
        <position position="618"/>
    </location>
</feature>
<feature type="binding site" evidence="11">
    <location>
        <position position="433"/>
    </location>
    <ligand>
        <name>glyoxylate</name>
        <dbReference type="ChEBI" id="CHEBI:36655"/>
    </ligand>
</feature>
<comment type="cofactor">
    <cofactor evidence="1 11">
        <name>Mg(2+)</name>
        <dbReference type="ChEBI" id="CHEBI:18420"/>
    </cofactor>
</comment>
<dbReference type="GO" id="GO:0009986">
    <property type="term" value="C:cell surface"/>
    <property type="evidence" value="ECO:0007669"/>
    <property type="project" value="UniProtKB-ARBA"/>
</dbReference>
<comment type="similarity">
    <text evidence="11 14">Belongs to the malate synthase family. GlcB subfamily.</text>
</comment>
<feature type="binding site" evidence="11">
    <location>
        <begin position="126"/>
        <end position="127"/>
    </location>
    <ligand>
        <name>acetyl-CoA</name>
        <dbReference type="ChEBI" id="CHEBI:57288"/>
    </ligand>
</feature>
<feature type="binding site" evidence="11">
    <location>
        <position position="277"/>
    </location>
    <ligand>
        <name>acetyl-CoA</name>
        <dbReference type="ChEBI" id="CHEBI:57288"/>
    </ligand>
</feature>
<dbReference type="Gene3D" id="1.20.1220.12">
    <property type="entry name" value="Malate synthase, domain III"/>
    <property type="match status" value="1"/>
</dbReference>
<evidence type="ECO:0000313" key="19">
    <source>
        <dbReference type="EMBL" id="AIF41783.1"/>
    </source>
</evidence>
<evidence type="ECO:0000256" key="11">
    <source>
        <dbReference type="HAMAP-Rule" id="MF_00641"/>
    </source>
</evidence>
<evidence type="ECO:0000259" key="18">
    <source>
        <dbReference type="Pfam" id="PF20659"/>
    </source>
</evidence>
<dbReference type="InterPro" id="IPR044856">
    <property type="entry name" value="Malate_synth_C_sf"/>
</dbReference>
<dbReference type="PANTHER" id="PTHR42739">
    <property type="entry name" value="MALATE SYNTHASE G"/>
    <property type="match status" value="1"/>
</dbReference>
<evidence type="ECO:0000313" key="20">
    <source>
        <dbReference type="Proteomes" id="UP000027986"/>
    </source>
</evidence>
<name>A0A075JNR8_9MICO</name>
<dbReference type="UniPathway" id="UPA00703">
    <property type="reaction ID" value="UER00720"/>
</dbReference>
<organism evidence="19 20">
    <name type="scientific">Dermacoccus nishinomiyaensis</name>
    <dbReference type="NCBI Taxonomy" id="1274"/>
    <lineage>
        <taxon>Bacteria</taxon>
        <taxon>Bacillati</taxon>
        <taxon>Actinomycetota</taxon>
        <taxon>Actinomycetes</taxon>
        <taxon>Micrococcales</taxon>
        <taxon>Dermacoccaceae</taxon>
        <taxon>Dermacoccus</taxon>
    </lineage>
</organism>
<dbReference type="InterPro" id="IPR048357">
    <property type="entry name" value="MSG_insertion"/>
</dbReference>
<comment type="caution">
    <text evidence="11">Lacks conserved residue(s) required for the propagation of feature annotation.</text>
</comment>
<evidence type="ECO:0000256" key="8">
    <source>
        <dbReference type="ARBA" id="ARBA00023097"/>
    </source>
</evidence>
<dbReference type="NCBIfam" id="TIGR01345">
    <property type="entry name" value="malate_syn_G"/>
    <property type="match status" value="1"/>
</dbReference>
<evidence type="ECO:0000256" key="10">
    <source>
        <dbReference type="ARBA" id="ARBA00054368"/>
    </source>
</evidence>
<feature type="binding site" evidence="11">
    <location>
        <position position="542"/>
    </location>
    <ligand>
        <name>acetyl-CoA</name>
        <dbReference type="ChEBI" id="CHEBI:57288"/>
    </ligand>
</feature>
<dbReference type="Gene3D" id="3.20.20.360">
    <property type="entry name" value="Malate synthase, domain 3"/>
    <property type="match status" value="2"/>
</dbReference>
<dbReference type="GO" id="GO:0009436">
    <property type="term" value="P:glyoxylate catabolic process"/>
    <property type="evidence" value="ECO:0007669"/>
    <property type="project" value="TreeGrafter"/>
</dbReference>
<feature type="binding site" evidence="11">
    <location>
        <position position="119"/>
    </location>
    <ligand>
        <name>acetyl-CoA</name>
        <dbReference type="ChEBI" id="CHEBI:57288"/>
    </ligand>
</feature>
<evidence type="ECO:0000256" key="9">
    <source>
        <dbReference type="ARBA" id="ARBA00047918"/>
    </source>
</evidence>
<evidence type="ECO:0000256" key="3">
    <source>
        <dbReference type="ARBA" id="ARBA00022490"/>
    </source>
</evidence>
<evidence type="ECO:0000256" key="5">
    <source>
        <dbReference type="ARBA" id="ARBA00022679"/>
    </source>
</evidence>
<reference evidence="19 20" key="1">
    <citation type="submission" date="2014-07" db="EMBL/GenBank/DDBJ databases">
        <title>Genome Sequencing of Dermacoccus nishinomiyaensis.</title>
        <authorList>
            <person name="Hong K.W."/>
            <person name="Chan K.G."/>
        </authorList>
    </citation>
    <scope>NUCLEOTIDE SEQUENCE [LARGE SCALE GENOMIC DNA]</scope>
    <source>
        <strain evidence="19 20">M25</strain>
    </source>
</reference>
<dbReference type="NCBIfam" id="NF002825">
    <property type="entry name" value="PRK02999.1"/>
    <property type="match status" value="1"/>
</dbReference>
<evidence type="ECO:0000256" key="1">
    <source>
        <dbReference type="ARBA" id="ARBA00001946"/>
    </source>
</evidence>
<dbReference type="Proteomes" id="UP000027986">
    <property type="component" value="Chromosome"/>
</dbReference>
<dbReference type="PANTHER" id="PTHR42739:SF1">
    <property type="entry name" value="MALATE SYNTHASE G"/>
    <property type="match status" value="1"/>
</dbReference>
<dbReference type="GO" id="GO:0006099">
    <property type="term" value="P:tricarboxylic acid cycle"/>
    <property type="evidence" value="ECO:0007669"/>
    <property type="project" value="UniProtKB-KW"/>
</dbReference>
<keyword evidence="7 11" id="KW-0460">Magnesium</keyword>
<dbReference type="InterPro" id="IPR006253">
    <property type="entry name" value="Malate_synthG"/>
</dbReference>
<dbReference type="GO" id="GO:0006097">
    <property type="term" value="P:glyoxylate cycle"/>
    <property type="evidence" value="ECO:0007669"/>
    <property type="project" value="UniProtKB-UniRule"/>
</dbReference>
<dbReference type="KEGG" id="dni:HX89_13625"/>
<keyword evidence="6 11" id="KW-0479">Metal-binding</keyword>
<dbReference type="eggNOG" id="COG2225">
    <property type="taxonomic scope" value="Bacteria"/>
</dbReference>
<evidence type="ECO:0000259" key="17">
    <source>
        <dbReference type="Pfam" id="PF20658"/>
    </source>
</evidence>
<protein>
    <recommendedName>
        <fullName evidence="11 12">Malate synthase G</fullName>
        <ecNumber evidence="11 12">2.3.3.9</ecNumber>
    </recommendedName>
</protein>
<dbReference type="GeneID" id="41842073"/>
<dbReference type="EMBL" id="CP008889">
    <property type="protein sequence ID" value="AIF41783.1"/>
    <property type="molecule type" value="Genomic_DNA"/>
</dbReference>
<feature type="binding site" evidence="11">
    <location>
        <position position="433"/>
    </location>
    <ligand>
        <name>Mg(2+)</name>
        <dbReference type="ChEBI" id="CHEBI:18420"/>
    </ligand>
</feature>
<dbReference type="GO" id="GO:0005829">
    <property type="term" value="C:cytosol"/>
    <property type="evidence" value="ECO:0007669"/>
    <property type="project" value="TreeGrafter"/>
</dbReference>
<keyword evidence="3 11" id="KW-0963">Cytoplasm</keyword>
<keyword evidence="5 11" id="KW-0808">Transferase</keyword>
<comment type="catalytic activity">
    <reaction evidence="9 11 14">
        <text>glyoxylate + acetyl-CoA + H2O = (S)-malate + CoA + H(+)</text>
        <dbReference type="Rhea" id="RHEA:18181"/>
        <dbReference type="ChEBI" id="CHEBI:15377"/>
        <dbReference type="ChEBI" id="CHEBI:15378"/>
        <dbReference type="ChEBI" id="CHEBI:15589"/>
        <dbReference type="ChEBI" id="CHEBI:36655"/>
        <dbReference type="ChEBI" id="CHEBI:57287"/>
        <dbReference type="ChEBI" id="CHEBI:57288"/>
        <dbReference type="EC" id="2.3.3.9"/>
    </reaction>
</comment>
<comment type="function">
    <text evidence="10 11">Involved in the glycolate utilization. Catalyzes the condensation and subsequent hydrolysis of acetyl-coenzyme A (acetyl-CoA) and glyoxylate to form malate and CoA.</text>
</comment>
<keyword evidence="4 11" id="KW-0816">Tricarboxylic acid cycle</keyword>
<dbReference type="OrthoDB" id="9762054at2"/>
<comment type="subunit">
    <text evidence="11">Monomer.</text>
</comment>
<dbReference type="SUPFAM" id="SSF51645">
    <property type="entry name" value="Malate synthase G"/>
    <property type="match status" value="1"/>
</dbReference>
<feature type="active site" description="Proton acceptor" evidence="11 13">
    <location>
        <position position="341"/>
    </location>
</feature>
<dbReference type="HAMAP" id="MF_00641">
    <property type="entry name" value="Malate_synth_G"/>
    <property type="match status" value="1"/>
</dbReference>
<dbReference type="InterPro" id="IPR046363">
    <property type="entry name" value="MS_N_TIM-barrel_dom"/>
</dbReference>
<dbReference type="Pfam" id="PF01274">
    <property type="entry name" value="MS_TIM-barrel"/>
    <property type="match status" value="1"/>
</dbReference>
<dbReference type="InterPro" id="IPR001465">
    <property type="entry name" value="Malate_synthase_TIM"/>
</dbReference>
<accession>A0A075JNR8</accession>
<feature type="binding site" evidence="11">
    <location>
        <position position="314"/>
    </location>
    <ligand>
        <name>acetyl-CoA</name>
        <dbReference type="ChEBI" id="CHEBI:57288"/>
    </ligand>
</feature>
<dbReference type="Pfam" id="PF20658">
    <property type="entry name" value="MSG_insertion"/>
    <property type="match status" value="1"/>
</dbReference>
<dbReference type="InterPro" id="IPR048355">
    <property type="entry name" value="MS_C"/>
</dbReference>
<proteinExistence type="inferred from homology"/>
<evidence type="ECO:0000256" key="14">
    <source>
        <dbReference type="RuleBase" id="RU003572"/>
    </source>
</evidence>
<feature type="binding site" evidence="11">
    <location>
        <position position="461"/>
    </location>
    <ligand>
        <name>Mg(2+)</name>
        <dbReference type="ChEBI" id="CHEBI:18420"/>
    </ligand>
</feature>
<dbReference type="HOGENOM" id="CLU_028446_1_0_11"/>
<gene>
    <name evidence="11" type="primary">glcB</name>
    <name evidence="19" type="ORF">HX89_13625</name>
</gene>
<keyword evidence="8 11" id="KW-0558">Oxidation</keyword>
<dbReference type="InterPro" id="IPR011076">
    <property type="entry name" value="Malate_synth_sf"/>
</dbReference>
<evidence type="ECO:0000256" key="2">
    <source>
        <dbReference type="ARBA" id="ARBA00022435"/>
    </source>
</evidence>
<feature type="binding site" evidence="11">
    <location>
        <position position="341"/>
    </location>
    <ligand>
        <name>glyoxylate</name>
        <dbReference type="ChEBI" id="CHEBI:36655"/>
    </ligand>
</feature>
<dbReference type="GO" id="GO:0004474">
    <property type="term" value="F:malate synthase activity"/>
    <property type="evidence" value="ECO:0007669"/>
    <property type="project" value="UniProtKB-UniRule"/>
</dbReference>
<feature type="domain" description="Malate synthase TIM barrel" evidence="15">
    <location>
        <begin position="338"/>
        <end position="579"/>
    </location>
</feature>
<keyword evidence="20" id="KW-1185">Reference proteome</keyword>
<evidence type="ECO:0000259" key="16">
    <source>
        <dbReference type="Pfam" id="PF20656"/>
    </source>
</evidence>
<dbReference type="EC" id="2.3.3.9" evidence="11 12"/>
<feature type="binding site" evidence="11">
    <location>
        <begin position="458"/>
        <end position="461"/>
    </location>
    <ligand>
        <name>glyoxylate</name>
        <dbReference type="ChEBI" id="CHEBI:36655"/>
    </ligand>
</feature>
<dbReference type="AlphaFoldDB" id="A0A075JNR8"/>
<sequence length="723" mass="78695">MADTQRTEVNSLQVATILYDFINDQVLPGTGVDADTYWKGFADVVAELGPKNRALLAERDDLQAKIDEYHRANPGKPDFDAYKSFLTEIGYLVDAPAEFSITTQNVDREITDQAGPQLVVPILNARFALNASNARWGSLYDALYGTDAIDEADGKEKGTSYNTVRGDAVIAFAKNFLDTAVPLAEGSYTDVTGFGVDGGELVVHLDGERTTSLKNADEFAGYVGLPAQPEGILLKHNGLHLEIQIDAESPIGATDPAGIKDVLVESAVTTIMDLEDSVAAVDAEDKVLGYTNWLGLNKGDLAEEITKNGKTFKRELNPDREYVSPGGDTFTLPGRSLLFVRNVGHLMTSDAVLDADGNEIGEGILDALVTVPAAIHGFADKDGVSNTRTGSIYIVKPKMHGPQEVAFANELFERVESVVGLAKNTVKMGIMDEERRTTVNLSACIDAAKERVVFINTGFLDRTGDEIHTSMLAGPMIRKGEMKGSTWIKAYEDNNVDVGLADGLAHKAQIGKGMWAMPDLMKDMLEQKIGQPKAGATTAWVPSPTAATLHALHYHQVDVFAVQEELAKRKAASVDDILQIPLAENTDWSDADKREELDNNCQSILGYVVRWIDQGVGCSKVPDIHDVALMEDRATLRISSQLLANWLQHGIVTEDEIVESLKRMAPVVDQQNAGDAKYEPMAPGFDGIAFNAAKELILEGTKQPNGYTEPILHRRRRDKKAAR</sequence>
<dbReference type="FunFam" id="3.20.20.360:FF:000002">
    <property type="entry name" value="Malate synthase G"/>
    <property type="match status" value="1"/>
</dbReference>
<evidence type="ECO:0000256" key="4">
    <source>
        <dbReference type="ARBA" id="ARBA00022532"/>
    </source>
</evidence>
<comment type="pathway">
    <text evidence="11 14">Carbohydrate metabolism; glyoxylate cycle; (S)-malate from isocitrate: step 2/2.</text>
</comment>
<dbReference type="Pfam" id="PF20659">
    <property type="entry name" value="MS_C"/>
    <property type="match status" value="1"/>
</dbReference>
<comment type="subcellular location">
    <subcellularLocation>
        <location evidence="11 14">Cytoplasm</location>
    </subcellularLocation>
</comment>